<dbReference type="Proteomes" id="UP001501444">
    <property type="component" value="Unassembled WGS sequence"/>
</dbReference>
<keyword evidence="3" id="KW-1185">Reference proteome</keyword>
<organism evidence="2 3">
    <name type="scientific">Dactylosporangium salmoneum</name>
    <dbReference type="NCBI Taxonomy" id="53361"/>
    <lineage>
        <taxon>Bacteria</taxon>
        <taxon>Bacillati</taxon>
        <taxon>Actinomycetota</taxon>
        <taxon>Actinomycetes</taxon>
        <taxon>Micromonosporales</taxon>
        <taxon>Micromonosporaceae</taxon>
        <taxon>Dactylosporangium</taxon>
    </lineage>
</organism>
<reference evidence="2 3" key="1">
    <citation type="journal article" date="2019" name="Int. J. Syst. Evol. Microbiol.">
        <title>The Global Catalogue of Microorganisms (GCM) 10K type strain sequencing project: providing services to taxonomists for standard genome sequencing and annotation.</title>
        <authorList>
            <consortium name="The Broad Institute Genomics Platform"/>
            <consortium name="The Broad Institute Genome Sequencing Center for Infectious Disease"/>
            <person name="Wu L."/>
            <person name="Ma J."/>
        </authorList>
    </citation>
    <scope>NUCLEOTIDE SEQUENCE [LARGE SCALE GENOMIC DNA]</scope>
    <source>
        <strain evidence="2 3">JCM 3272</strain>
    </source>
</reference>
<keyword evidence="1" id="KW-0732">Signal</keyword>
<proteinExistence type="predicted"/>
<feature type="signal peptide" evidence="1">
    <location>
        <begin position="1"/>
        <end position="32"/>
    </location>
</feature>
<protein>
    <recommendedName>
        <fullName evidence="4">Secreted protein</fullName>
    </recommendedName>
</protein>
<comment type="caution">
    <text evidence="2">The sequence shown here is derived from an EMBL/GenBank/DDBJ whole genome shotgun (WGS) entry which is preliminary data.</text>
</comment>
<sequence length="283" mass="29027">MARVSLIGRLAAVTVACAAAVTVPVLAGPASAAVPGRTTAFQYTSYTSGNKGIRIDCPTGTTLIGAAPSLAGGEGQVRFDQVIPYDDHLYVHAVEDEDGYAYTWSVGATIVCADKPAGYQIVPSTSTTTSDQYNSVAADCPSTQNLLGMGFAINGGNGEVGIDDVKATSATRATGWAFEDRTGYSGLWSLTMYAICSDALPGYEIVGVQGPDQSANSATETATCAIAGNKIIGGGGQIDGGLGEVVLDDLTFTPTSFSIKAYEDQVGVSGSWHLHAYAICAKP</sequence>
<name>A0ABN3H5W2_9ACTN</name>
<dbReference type="RefSeq" id="WP_344616960.1">
    <property type="nucleotide sequence ID" value="NZ_BAAARV010000069.1"/>
</dbReference>
<gene>
    <name evidence="2" type="ORF">GCM10010170_070950</name>
</gene>
<feature type="chain" id="PRO_5045075567" description="Secreted protein" evidence="1">
    <location>
        <begin position="33"/>
        <end position="283"/>
    </location>
</feature>
<evidence type="ECO:0008006" key="4">
    <source>
        <dbReference type="Google" id="ProtNLM"/>
    </source>
</evidence>
<dbReference type="EMBL" id="BAAARV010000069">
    <property type="protein sequence ID" value="GAA2370080.1"/>
    <property type="molecule type" value="Genomic_DNA"/>
</dbReference>
<accession>A0ABN3H5W2</accession>
<evidence type="ECO:0000313" key="2">
    <source>
        <dbReference type="EMBL" id="GAA2370080.1"/>
    </source>
</evidence>
<evidence type="ECO:0000256" key="1">
    <source>
        <dbReference type="SAM" id="SignalP"/>
    </source>
</evidence>
<evidence type="ECO:0000313" key="3">
    <source>
        <dbReference type="Proteomes" id="UP001501444"/>
    </source>
</evidence>